<reference evidence="2 3" key="1">
    <citation type="submission" date="2006-02" db="EMBL/GenBank/DDBJ databases">
        <authorList>
            <person name="Moran M.A."/>
            <person name="Kjelleberg S."/>
            <person name="Egan S."/>
            <person name="Saunders N."/>
            <person name="Thomas T."/>
            <person name="Ferriera S."/>
            <person name="Johnson J."/>
            <person name="Kravitz S."/>
            <person name="Halpern A."/>
            <person name="Remington K."/>
            <person name="Beeson K."/>
            <person name="Tran B."/>
            <person name="Rogers Y.-H."/>
            <person name="Friedman R."/>
            <person name="Venter J.C."/>
        </authorList>
    </citation>
    <scope>NUCLEOTIDE SEQUENCE [LARGE SCALE GENOMIC DNA]</scope>
    <source>
        <strain evidence="2 3">D2</strain>
    </source>
</reference>
<dbReference type="STRING" id="87626.PTD2_15847"/>
<dbReference type="OrthoDB" id="850243at2"/>
<feature type="domain" description="DUF1543" evidence="1">
    <location>
        <begin position="90"/>
        <end position="136"/>
    </location>
</feature>
<dbReference type="HOGENOM" id="CLU_124939_0_0_6"/>
<dbReference type="Pfam" id="PF07566">
    <property type="entry name" value="DUF1543"/>
    <property type="match status" value="2"/>
</dbReference>
<evidence type="ECO:0000313" key="3">
    <source>
        <dbReference type="Proteomes" id="UP000006201"/>
    </source>
</evidence>
<dbReference type="EMBL" id="AAOH01000006">
    <property type="protein sequence ID" value="EAR27527.1"/>
    <property type="molecule type" value="Genomic_DNA"/>
</dbReference>
<evidence type="ECO:0000259" key="1">
    <source>
        <dbReference type="Pfam" id="PF07566"/>
    </source>
</evidence>
<dbReference type="AlphaFoldDB" id="A4CD84"/>
<sequence>MNLYLAYLGGRIFGGNIEIHDVQFVTGESIEQTYTTLKQRWIGDKNSVHLDSYIQLTEIDGYKISLRETEQHSELKLFFVNLGGYRKDSLAEQHEFGLFVAKSSYEAKEKAMQKLLSNAQLQHKDDLYDVDDCFRVSLLDLNYHIHLEPSGKNQVLHPDWFGYQVL</sequence>
<gene>
    <name evidence="2" type="ORF">PTD2_15847</name>
</gene>
<dbReference type="RefSeq" id="WP_009838789.1">
    <property type="nucleotide sequence ID" value="NZ_AAOH01000006.1"/>
</dbReference>
<dbReference type="eggNOG" id="ENOG502ZCDZ">
    <property type="taxonomic scope" value="Bacteria"/>
</dbReference>
<dbReference type="InterPro" id="IPR011440">
    <property type="entry name" value="DUF1543"/>
</dbReference>
<dbReference type="Proteomes" id="UP000006201">
    <property type="component" value="Unassembled WGS sequence"/>
</dbReference>
<keyword evidence="3" id="KW-1185">Reference proteome</keyword>
<proteinExistence type="predicted"/>
<organism evidence="2 3">
    <name type="scientific">Pseudoalteromonas tunicata D2</name>
    <dbReference type="NCBI Taxonomy" id="87626"/>
    <lineage>
        <taxon>Bacteria</taxon>
        <taxon>Pseudomonadati</taxon>
        <taxon>Pseudomonadota</taxon>
        <taxon>Gammaproteobacteria</taxon>
        <taxon>Alteromonadales</taxon>
        <taxon>Pseudoalteromonadaceae</taxon>
        <taxon>Pseudoalteromonas</taxon>
    </lineage>
</organism>
<accession>A4CD84</accession>
<dbReference type="Gene3D" id="3.10.20.10">
    <property type="match status" value="2"/>
</dbReference>
<protein>
    <recommendedName>
        <fullName evidence="1">DUF1543 domain-containing protein</fullName>
    </recommendedName>
</protein>
<evidence type="ECO:0000313" key="2">
    <source>
        <dbReference type="EMBL" id="EAR27527.1"/>
    </source>
</evidence>
<name>A4CD84_9GAMM</name>
<comment type="caution">
    <text evidence="2">The sequence shown here is derived from an EMBL/GenBank/DDBJ whole genome shotgun (WGS) entry which is preliminary data.</text>
</comment>
<feature type="domain" description="DUF1543" evidence="1">
    <location>
        <begin position="16"/>
        <end position="66"/>
    </location>
</feature>